<name>A0A0A2VZC0_BEABA</name>
<dbReference type="Pfam" id="PF00126">
    <property type="entry name" value="HTH_1"/>
    <property type="match status" value="1"/>
</dbReference>
<dbReference type="HOGENOM" id="CLU_657183_0_0_1"/>
<evidence type="ECO:0000256" key="3">
    <source>
        <dbReference type="ARBA" id="ARBA00023125"/>
    </source>
</evidence>
<dbReference type="GO" id="GO:0003677">
    <property type="term" value="F:DNA binding"/>
    <property type="evidence" value="ECO:0007669"/>
    <property type="project" value="UniProtKB-KW"/>
</dbReference>
<dbReference type="Proteomes" id="UP000030106">
    <property type="component" value="Unassembled WGS sequence"/>
</dbReference>
<accession>A0A0A2VZC0</accession>
<evidence type="ECO:0000259" key="5">
    <source>
        <dbReference type="PROSITE" id="PS50931"/>
    </source>
</evidence>
<comment type="caution">
    <text evidence="6">The sequence shown here is derived from an EMBL/GenBank/DDBJ whole genome shotgun (WGS) entry which is preliminary data.</text>
</comment>
<keyword evidence="4" id="KW-0804">Transcription</keyword>
<proteinExistence type="inferred from homology"/>
<dbReference type="PANTHER" id="PTHR30537">
    <property type="entry name" value="HTH-TYPE TRANSCRIPTIONAL REGULATOR"/>
    <property type="match status" value="1"/>
</dbReference>
<keyword evidence="3" id="KW-0238">DNA-binding</keyword>
<dbReference type="GO" id="GO:0003700">
    <property type="term" value="F:DNA-binding transcription factor activity"/>
    <property type="evidence" value="ECO:0007669"/>
    <property type="project" value="InterPro"/>
</dbReference>
<sequence>MARIALGDIEAVQTIARRGSFRAAAIDLGVSTTALSHTLAKFEAELGVRLFNRTTRSVSLTEAGRLFIERVGPSLQGLNDALESVRAHRDTPSGVLRINAPPFAARQVLSSLVFEFLRRYPEMQIDIVTEGKLVDIVAEGFDLGVRVAGLVPADMIALSLGQPQRFAVVASPAYLAEHGTPLTPGDLLNHPCIRVRLPDGSLYRWHLEKCGEVAPIDVRGPLTLDEASLAREAVLEGIGIGFFMEQNVADEIHSGKLWGAFSTATLSKYFDLSLVPTLESRVSTPQLGYFDRPLPDLMVDKQLEMLREDAQKYRTLYQTGKLFFDYSEVYFEQLSNNVDCFTTVTENFDLQGQGLLDNYRAPKLGSGNMDYFMMRNTGLPLASKINYGYFDSQNKRDLAQALLKSAYYQSLPDALQTI</sequence>
<keyword evidence="2" id="KW-0805">Transcription regulation</keyword>
<dbReference type="FunFam" id="1.10.10.10:FF:000001">
    <property type="entry name" value="LysR family transcriptional regulator"/>
    <property type="match status" value="1"/>
</dbReference>
<dbReference type="SUPFAM" id="SSF46785">
    <property type="entry name" value="Winged helix' DNA-binding domain"/>
    <property type="match status" value="1"/>
</dbReference>
<dbReference type="InterPro" id="IPR005119">
    <property type="entry name" value="LysR_subst-bd"/>
</dbReference>
<feature type="domain" description="HTH lysR-type" evidence="5">
    <location>
        <begin position="4"/>
        <end position="61"/>
    </location>
</feature>
<evidence type="ECO:0000313" key="7">
    <source>
        <dbReference type="Proteomes" id="UP000030106"/>
    </source>
</evidence>
<gene>
    <name evidence="6" type="ORF">BBAD15_g1256</name>
</gene>
<evidence type="ECO:0000256" key="4">
    <source>
        <dbReference type="ARBA" id="ARBA00023163"/>
    </source>
</evidence>
<dbReference type="Pfam" id="PF03466">
    <property type="entry name" value="LysR_substrate"/>
    <property type="match status" value="1"/>
</dbReference>
<dbReference type="SUPFAM" id="SSF53850">
    <property type="entry name" value="Periplasmic binding protein-like II"/>
    <property type="match status" value="1"/>
</dbReference>
<evidence type="ECO:0000256" key="2">
    <source>
        <dbReference type="ARBA" id="ARBA00023015"/>
    </source>
</evidence>
<dbReference type="InterPro" id="IPR058163">
    <property type="entry name" value="LysR-type_TF_proteobact-type"/>
</dbReference>
<dbReference type="AlphaFoldDB" id="A0A0A2VZC0"/>
<dbReference type="Gene3D" id="3.40.190.290">
    <property type="match status" value="1"/>
</dbReference>
<dbReference type="InterPro" id="IPR036388">
    <property type="entry name" value="WH-like_DNA-bd_sf"/>
</dbReference>
<dbReference type="EMBL" id="ANFO01000065">
    <property type="protein sequence ID" value="KGQ13008.1"/>
    <property type="molecule type" value="Genomic_DNA"/>
</dbReference>
<dbReference type="PROSITE" id="PS50931">
    <property type="entry name" value="HTH_LYSR"/>
    <property type="match status" value="1"/>
</dbReference>
<evidence type="ECO:0000256" key="1">
    <source>
        <dbReference type="ARBA" id="ARBA00009437"/>
    </source>
</evidence>
<comment type="similarity">
    <text evidence="1">Belongs to the LysR transcriptional regulatory family.</text>
</comment>
<evidence type="ECO:0000313" key="6">
    <source>
        <dbReference type="EMBL" id="KGQ13008.1"/>
    </source>
</evidence>
<dbReference type="PANTHER" id="PTHR30537:SF5">
    <property type="entry name" value="HTH-TYPE TRANSCRIPTIONAL ACTIVATOR TTDR-RELATED"/>
    <property type="match status" value="1"/>
</dbReference>
<protein>
    <submittedName>
        <fullName evidence="6">Putative HTH-type transcriptional regulator ycaN</fullName>
    </submittedName>
</protein>
<reference evidence="6 7" key="1">
    <citation type="submission" date="2012-10" db="EMBL/GenBank/DDBJ databases">
        <title>Genome sequencing and analysis of entomopathogenic fungi Beauveria bassiana D1-5.</title>
        <authorList>
            <person name="Li Q."/>
            <person name="Wang L."/>
            <person name="Zhang Z."/>
            <person name="Wang Q."/>
            <person name="Ren J."/>
            <person name="Wang M."/>
            <person name="Xu W."/>
            <person name="Wang J."/>
            <person name="Lu Y."/>
            <person name="Du Q."/>
            <person name="Sun Z."/>
        </authorList>
    </citation>
    <scope>NUCLEOTIDE SEQUENCE [LARGE SCALE GENOMIC DNA]</scope>
    <source>
        <strain evidence="6 7">D1-5</strain>
    </source>
</reference>
<organism evidence="6 7">
    <name type="scientific">Beauveria bassiana D1-5</name>
    <dbReference type="NCBI Taxonomy" id="1245745"/>
    <lineage>
        <taxon>Eukaryota</taxon>
        <taxon>Fungi</taxon>
        <taxon>Dikarya</taxon>
        <taxon>Ascomycota</taxon>
        <taxon>Pezizomycotina</taxon>
        <taxon>Sordariomycetes</taxon>
        <taxon>Hypocreomycetidae</taxon>
        <taxon>Hypocreales</taxon>
        <taxon>Cordycipitaceae</taxon>
        <taxon>Beauveria</taxon>
    </lineage>
</organism>
<dbReference type="InterPro" id="IPR036390">
    <property type="entry name" value="WH_DNA-bd_sf"/>
</dbReference>
<dbReference type="InterPro" id="IPR000847">
    <property type="entry name" value="LysR_HTH_N"/>
</dbReference>
<dbReference type="Gene3D" id="1.10.10.10">
    <property type="entry name" value="Winged helix-like DNA-binding domain superfamily/Winged helix DNA-binding domain"/>
    <property type="match status" value="1"/>
</dbReference>